<evidence type="ECO:0000313" key="4">
    <source>
        <dbReference type="Proteomes" id="UP000286931"/>
    </source>
</evidence>
<dbReference type="PANTHER" id="PTHR21240">
    <property type="entry name" value="2-AMINO-3-CARBOXYLMUCONATE-6-SEMIALDEHYDE DECARBOXYLASE"/>
    <property type="match status" value="1"/>
</dbReference>
<dbReference type="RefSeq" id="WP_246126889.1">
    <property type="nucleotide sequence ID" value="NZ_BIFH01000024.1"/>
</dbReference>
<dbReference type="Gene3D" id="3.20.20.140">
    <property type="entry name" value="Metal-dependent hydrolases"/>
    <property type="match status" value="1"/>
</dbReference>
<dbReference type="PANTHER" id="PTHR21240:SF19">
    <property type="entry name" value="CATALYTIC_ HYDROLASE"/>
    <property type="match status" value="1"/>
</dbReference>
<keyword evidence="1" id="KW-0456">Lyase</keyword>
<keyword evidence="3" id="KW-0378">Hydrolase</keyword>
<dbReference type="InterPro" id="IPR032465">
    <property type="entry name" value="ACMSD"/>
</dbReference>
<dbReference type="GO" id="GO:0016831">
    <property type="term" value="F:carboxy-lyase activity"/>
    <property type="evidence" value="ECO:0007669"/>
    <property type="project" value="InterPro"/>
</dbReference>
<organism evidence="3 4">
    <name type="scientific">Embleya hyalina</name>
    <dbReference type="NCBI Taxonomy" id="516124"/>
    <lineage>
        <taxon>Bacteria</taxon>
        <taxon>Bacillati</taxon>
        <taxon>Actinomycetota</taxon>
        <taxon>Actinomycetes</taxon>
        <taxon>Kitasatosporales</taxon>
        <taxon>Streptomycetaceae</taxon>
        <taxon>Embleya</taxon>
    </lineage>
</organism>
<evidence type="ECO:0000259" key="2">
    <source>
        <dbReference type="Pfam" id="PF04909"/>
    </source>
</evidence>
<dbReference type="EMBL" id="BIFH01000024">
    <property type="protein sequence ID" value="GCD97512.1"/>
    <property type="molecule type" value="Genomic_DNA"/>
</dbReference>
<protein>
    <submittedName>
        <fullName evidence="3">Amidohydrolase</fullName>
    </submittedName>
</protein>
<comment type="caution">
    <text evidence="3">The sequence shown here is derived from an EMBL/GenBank/DDBJ whole genome shotgun (WGS) entry which is preliminary data.</text>
</comment>
<evidence type="ECO:0000313" key="3">
    <source>
        <dbReference type="EMBL" id="GCD97512.1"/>
    </source>
</evidence>
<feature type="domain" description="Amidohydrolase-related" evidence="2">
    <location>
        <begin position="87"/>
        <end position="288"/>
    </location>
</feature>
<reference evidence="3 4" key="1">
    <citation type="submission" date="2018-12" db="EMBL/GenBank/DDBJ databases">
        <title>Draft genome sequence of Embleya hyalina NBRC 13850T.</title>
        <authorList>
            <person name="Komaki H."/>
            <person name="Hosoyama A."/>
            <person name="Kimura A."/>
            <person name="Ichikawa N."/>
            <person name="Tamura T."/>
        </authorList>
    </citation>
    <scope>NUCLEOTIDE SEQUENCE [LARGE SCALE GENOMIC DNA]</scope>
    <source>
        <strain evidence="3 4">NBRC 13850</strain>
    </source>
</reference>
<sequence>MSEAGSAGASGAVDLMIGFPSAQARSHYDFLKPQLRDAESGEMEFPAEYMFKGVPNRLDEGADPVEVTIGRMDACGVGIGLVGLSETALRAIAAHPKRFRPTLEVDPNDITKAVRRIRAAYEEHGIVAVTTFPAGCNPQVPVSDRRYYPIYQTCVDLDLPIVSNAGIAGPRVPSACQDVMHFDQVCYDFPELRIVMRHGAEPWEDLAVKLMLKWPGLYYMTSAFAPKYYPKAIVDYANTRGADKVMYAGYYPMGLSLERIFRELPDVPFKPEVRAKFLRENAMRVFKLEER</sequence>
<dbReference type="AlphaFoldDB" id="A0A401YSG4"/>
<accession>A0A401YSG4</accession>
<proteinExistence type="predicted"/>
<dbReference type="InterPro" id="IPR006680">
    <property type="entry name" value="Amidohydro-rel"/>
</dbReference>
<evidence type="ECO:0000256" key="1">
    <source>
        <dbReference type="ARBA" id="ARBA00023239"/>
    </source>
</evidence>
<dbReference type="GO" id="GO:0016787">
    <property type="term" value="F:hydrolase activity"/>
    <property type="evidence" value="ECO:0007669"/>
    <property type="project" value="UniProtKB-KW"/>
</dbReference>
<dbReference type="Proteomes" id="UP000286931">
    <property type="component" value="Unassembled WGS sequence"/>
</dbReference>
<gene>
    <name evidence="3" type="ORF">EHYA_05205</name>
</gene>
<dbReference type="Pfam" id="PF04909">
    <property type="entry name" value="Amidohydro_2"/>
    <property type="match status" value="1"/>
</dbReference>
<dbReference type="SUPFAM" id="SSF51556">
    <property type="entry name" value="Metallo-dependent hydrolases"/>
    <property type="match status" value="1"/>
</dbReference>
<keyword evidence="4" id="KW-1185">Reference proteome</keyword>
<dbReference type="InterPro" id="IPR032466">
    <property type="entry name" value="Metal_Hydrolase"/>
</dbReference>
<name>A0A401YSG4_9ACTN</name>